<keyword evidence="3" id="KW-1185">Reference proteome</keyword>
<proteinExistence type="predicted"/>
<protein>
    <recommendedName>
        <fullName evidence="4">Lipoprotein</fullName>
    </recommendedName>
</protein>
<dbReference type="EMBL" id="JACSNR010000004">
    <property type="protein sequence ID" value="MBM6923089.1"/>
    <property type="molecule type" value="Genomic_DNA"/>
</dbReference>
<evidence type="ECO:0000313" key="3">
    <source>
        <dbReference type="Proteomes" id="UP000724149"/>
    </source>
</evidence>
<reference evidence="2 3" key="1">
    <citation type="journal article" date="2021" name="Sci. Rep.">
        <title>The distribution of antibiotic resistance genes in chicken gut microbiota commensals.</title>
        <authorList>
            <person name="Juricova H."/>
            <person name="Matiasovicova J."/>
            <person name="Kubasova T."/>
            <person name="Cejkova D."/>
            <person name="Rychlik I."/>
        </authorList>
    </citation>
    <scope>NUCLEOTIDE SEQUENCE [LARGE SCALE GENOMIC DNA]</scope>
    <source>
        <strain evidence="2 3">An564</strain>
    </source>
</reference>
<evidence type="ECO:0000256" key="1">
    <source>
        <dbReference type="SAM" id="SignalP"/>
    </source>
</evidence>
<feature type="signal peptide" evidence="1">
    <location>
        <begin position="1"/>
        <end position="23"/>
    </location>
</feature>
<gene>
    <name evidence="2" type="ORF">H9X81_05195</name>
</gene>
<comment type="caution">
    <text evidence="2">The sequence shown here is derived from an EMBL/GenBank/DDBJ whole genome shotgun (WGS) entry which is preliminary data.</text>
</comment>
<evidence type="ECO:0000313" key="2">
    <source>
        <dbReference type="EMBL" id="MBM6923089.1"/>
    </source>
</evidence>
<sequence length="145" mass="16053">MWKRWLALLLAGMLVLCMTGCRRTGGGEPSDQKINVYTSKDYETKDFVAQLGNVDYVGLVEEILANTEPVDSVPDRTPDYIVQILPPKGIEGAITWWFWTDSSGELTLVNASEDKEKAYRATANTSHDFGKMLEEATLGQGAKCC</sequence>
<organism evidence="2 3">
    <name type="scientific">Hydrogenoanaerobacterium saccharovorans</name>
    <dbReference type="NCBI Taxonomy" id="474960"/>
    <lineage>
        <taxon>Bacteria</taxon>
        <taxon>Bacillati</taxon>
        <taxon>Bacillota</taxon>
        <taxon>Clostridia</taxon>
        <taxon>Eubacteriales</taxon>
        <taxon>Oscillospiraceae</taxon>
        <taxon>Hydrogenoanaerobacterium</taxon>
    </lineage>
</organism>
<evidence type="ECO:0008006" key="4">
    <source>
        <dbReference type="Google" id="ProtNLM"/>
    </source>
</evidence>
<feature type="chain" id="PRO_5046819394" description="Lipoprotein" evidence="1">
    <location>
        <begin position="24"/>
        <end position="145"/>
    </location>
</feature>
<name>A0ABS2GN10_9FIRM</name>
<dbReference type="RefSeq" id="WP_177502802.1">
    <property type="nucleotide sequence ID" value="NZ_JACSNR010000004.1"/>
</dbReference>
<keyword evidence="1" id="KW-0732">Signal</keyword>
<accession>A0ABS2GN10</accession>
<dbReference type="Proteomes" id="UP000724149">
    <property type="component" value="Unassembled WGS sequence"/>
</dbReference>